<dbReference type="Proteomes" id="UP000050783">
    <property type="component" value="Unassembled WGS sequence"/>
</dbReference>
<gene>
    <name evidence="1" type="ORF">RUA4292_01727</name>
</gene>
<dbReference type="EMBL" id="CYPU01000024">
    <property type="protein sequence ID" value="CUH47556.1"/>
    <property type="molecule type" value="Genomic_DNA"/>
</dbReference>
<proteinExistence type="predicted"/>
<reference evidence="1 2" key="1">
    <citation type="submission" date="2015-09" db="EMBL/GenBank/DDBJ databases">
        <authorList>
            <consortium name="Swine Surveillance"/>
        </authorList>
    </citation>
    <scope>NUCLEOTIDE SEQUENCE [LARGE SCALE GENOMIC DNA]</scope>
    <source>
        <strain evidence="1 2">CECT 4292</strain>
    </source>
</reference>
<evidence type="ECO:0000313" key="2">
    <source>
        <dbReference type="Proteomes" id="UP000050783"/>
    </source>
</evidence>
<sequence>MLKHLETPDPRSFMGCANCVAQLTDTKMKKLSAIVADSRVINLPDNNSRRLHMTNLMNKHGISFSFSEGSAGQSHALNCARAHLAALESLKTFPALVLEDDVSALTEDLTIPEIPKDADVVYLGVSPFGCFPWTRRYVQRFSHRAHYNLALASIENSNWLRLHSMAGAIAILYVSPAGLDAWRYSMRAAIKRSKPFDVFTAYKMTSLNVYAPHRPVFYEDPSLQRPLKHVTPEQRLRWTTTPLSPVKEGTVVTIPTKGGAMRAQAEVCGDNRLEWSLLQ</sequence>
<name>A0A0N7LQB5_9RHOB</name>
<dbReference type="RefSeq" id="WP_058277222.1">
    <property type="nucleotide sequence ID" value="NZ_CYPU01000024.1"/>
</dbReference>
<dbReference type="OrthoDB" id="7860481at2"/>
<dbReference type="GeneID" id="55492962"/>
<evidence type="ECO:0008006" key="3">
    <source>
        <dbReference type="Google" id="ProtNLM"/>
    </source>
</evidence>
<organism evidence="1 2">
    <name type="scientific">Ruegeria atlantica</name>
    <dbReference type="NCBI Taxonomy" id="81569"/>
    <lineage>
        <taxon>Bacteria</taxon>
        <taxon>Pseudomonadati</taxon>
        <taxon>Pseudomonadota</taxon>
        <taxon>Alphaproteobacteria</taxon>
        <taxon>Rhodobacterales</taxon>
        <taxon>Roseobacteraceae</taxon>
        <taxon>Ruegeria</taxon>
    </lineage>
</organism>
<protein>
    <recommendedName>
        <fullName evidence="3">Glycosyltransferase family 25 (LPS biosynthesis protein)</fullName>
    </recommendedName>
</protein>
<dbReference type="STRING" id="81569.RUM4293_03862"/>
<dbReference type="AlphaFoldDB" id="A0A0N7LQB5"/>
<evidence type="ECO:0000313" key="1">
    <source>
        <dbReference type="EMBL" id="CUH47556.1"/>
    </source>
</evidence>
<accession>A0A0N7LQB5</accession>